<sequence>MPKMRVLVLIATLATISHACLTTANRAYSAGPSYTAPQQGCGGCCAPSPCAQGAALARAAPNTAPAQPVASNTPHQSVLQYLLGSKVSTTEFSADGYNNEGGGPVSKGAALSCYMDGRPCCWANLPPTR</sequence>
<keyword evidence="1" id="KW-0732">Signal</keyword>
<evidence type="ECO:0000313" key="2">
    <source>
        <dbReference type="Proteomes" id="UP000887575"/>
    </source>
</evidence>
<dbReference type="Proteomes" id="UP000887575">
    <property type="component" value="Unassembled WGS sequence"/>
</dbReference>
<keyword evidence="2" id="KW-1185">Reference proteome</keyword>
<protein>
    <submittedName>
        <fullName evidence="3">Uncharacterized protein</fullName>
    </submittedName>
</protein>
<evidence type="ECO:0000256" key="1">
    <source>
        <dbReference type="SAM" id="SignalP"/>
    </source>
</evidence>
<name>A0AAF3FPL0_9BILA</name>
<proteinExistence type="predicted"/>
<feature type="signal peptide" evidence="1">
    <location>
        <begin position="1"/>
        <end position="19"/>
    </location>
</feature>
<reference evidence="3" key="1">
    <citation type="submission" date="2024-02" db="UniProtKB">
        <authorList>
            <consortium name="WormBaseParasite"/>
        </authorList>
    </citation>
    <scope>IDENTIFICATION</scope>
</reference>
<dbReference type="WBParaSite" id="MBELARI_LOCUS9038">
    <property type="protein sequence ID" value="MBELARI_LOCUS9038"/>
    <property type="gene ID" value="MBELARI_LOCUS9038"/>
</dbReference>
<organism evidence="2 3">
    <name type="scientific">Mesorhabditis belari</name>
    <dbReference type="NCBI Taxonomy" id="2138241"/>
    <lineage>
        <taxon>Eukaryota</taxon>
        <taxon>Metazoa</taxon>
        <taxon>Ecdysozoa</taxon>
        <taxon>Nematoda</taxon>
        <taxon>Chromadorea</taxon>
        <taxon>Rhabditida</taxon>
        <taxon>Rhabditina</taxon>
        <taxon>Rhabditomorpha</taxon>
        <taxon>Rhabditoidea</taxon>
        <taxon>Rhabditidae</taxon>
        <taxon>Mesorhabditinae</taxon>
        <taxon>Mesorhabditis</taxon>
    </lineage>
</organism>
<evidence type="ECO:0000313" key="3">
    <source>
        <dbReference type="WBParaSite" id="MBELARI_LOCUS9038"/>
    </source>
</evidence>
<dbReference type="AlphaFoldDB" id="A0AAF3FPL0"/>
<feature type="chain" id="PRO_5042020497" evidence="1">
    <location>
        <begin position="20"/>
        <end position="129"/>
    </location>
</feature>
<accession>A0AAF3FPL0</accession>